<dbReference type="InterPro" id="IPR052166">
    <property type="entry name" value="Diverse_Acyl-CoA_DH"/>
</dbReference>
<dbReference type="InterPro" id="IPR009075">
    <property type="entry name" value="AcylCo_DH/oxidase_C"/>
</dbReference>
<dbReference type="Proteomes" id="UP000093985">
    <property type="component" value="Unassembled WGS sequence"/>
</dbReference>
<dbReference type="InterPro" id="IPR037069">
    <property type="entry name" value="AcylCoA_DH/ox_N_sf"/>
</dbReference>
<comment type="similarity">
    <text evidence="2 5">Belongs to the acyl-CoA dehydrogenase family.</text>
</comment>
<feature type="domain" description="Acyl-CoA dehydrogenase/oxidase C-terminal" evidence="6">
    <location>
        <begin position="292"/>
        <end position="457"/>
    </location>
</feature>
<dbReference type="Pfam" id="PF12806">
    <property type="entry name" value="Acyl-CoA_dh_C"/>
    <property type="match status" value="1"/>
</dbReference>
<dbReference type="PANTHER" id="PTHR42803">
    <property type="entry name" value="ACYL-COA DEHYDROGENASE"/>
    <property type="match status" value="1"/>
</dbReference>
<evidence type="ECO:0000259" key="7">
    <source>
        <dbReference type="Pfam" id="PF02770"/>
    </source>
</evidence>
<dbReference type="InterPro" id="IPR006091">
    <property type="entry name" value="Acyl-CoA_Oxase/DH_mid-dom"/>
</dbReference>
<evidence type="ECO:0000256" key="1">
    <source>
        <dbReference type="ARBA" id="ARBA00001974"/>
    </source>
</evidence>
<comment type="cofactor">
    <cofactor evidence="1 5">
        <name>FAD</name>
        <dbReference type="ChEBI" id="CHEBI:57692"/>
    </cofactor>
</comment>
<dbReference type="EMBL" id="LZIN01000045">
    <property type="protein sequence ID" value="OBG06763.1"/>
    <property type="molecule type" value="Genomic_DNA"/>
</dbReference>
<dbReference type="GO" id="GO:0050660">
    <property type="term" value="F:flavin adenine dinucleotide binding"/>
    <property type="evidence" value="ECO:0007669"/>
    <property type="project" value="InterPro"/>
</dbReference>
<dbReference type="InterPro" id="IPR013786">
    <property type="entry name" value="AcylCoA_DH/ox_N"/>
</dbReference>
<gene>
    <name evidence="10" type="ORF">A5771_00310</name>
</gene>
<dbReference type="Pfam" id="PF02771">
    <property type="entry name" value="Acyl-CoA_dh_N"/>
    <property type="match status" value="1"/>
</dbReference>
<dbReference type="SUPFAM" id="SSF56645">
    <property type="entry name" value="Acyl-CoA dehydrogenase NM domain-like"/>
    <property type="match status" value="1"/>
</dbReference>
<reference evidence="11" key="1">
    <citation type="submission" date="2016-06" db="EMBL/GenBank/DDBJ databases">
        <authorList>
            <person name="Sutton G."/>
            <person name="Brinkac L."/>
            <person name="Sanka R."/>
            <person name="Adams M."/>
            <person name="Lau E."/>
            <person name="Mehaffy C."/>
            <person name="Tameris M."/>
            <person name="Hatherill M."/>
            <person name="Hanekom W."/>
            <person name="Mahomed H."/>
            <person name="Mcshane H."/>
        </authorList>
    </citation>
    <scope>NUCLEOTIDE SEQUENCE [LARGE SCALE GENOMIC DNA]</scope>
    <source>
        <strain evidence="11">852014-51077_SCH5608930-a</strain>
    </source>
</reference>
<feature type="domain" description="Acyl-CoA oxidase/dehydrogenase middle" evidence="7">
    <location>
        <begin position="162"/>
        <end position="265"/>
    </location>
</feature>
<dbReference type="Gene3D" id="2.40.110.10">
    <property type="entry name" value="Butyryl-CoA Dehydrogenase, subunit A, domain 2"/>
    <property type="match status" value="1"/>
</dbReference>
<keyword evidence="4 5" id="KW-0274">FAD</keyword>
<dbReference type="InterPro" id="IPR036250">
    <property type="entry name" value="AcylCo_DH-like_C"/>
</dbReference>
<dbReference type="Gene3D" id="1.10.540.10">
    <property type="entry name" value="Acyl-CoA dehydrogenase/oxidase, N-terminal domain"/>
    <property type="match status" value="1"/>
</dbReference>
<dbReference type="Pfam" id="PF00441">
    <property type="entry name" value="Acyl-CoA_dh_1"/>
    <property type="match status" value="1"/>
</dbReference>
<dbReference type="SUPFAM" id="SSF47203">
    <property type="entry name" value="Acyl-CoA dehydrogenase C-terminal domain-like"/>
    <property type="match status" value="1"/>
</dbReference>
<evidence type="ECO:0000256" key="3">
    <source>
        <dbReference type="ARBA" id="ARBA00022630"/>
    </source>
</evidence>
<protein>
    <submittedName>
        <fullName evidence="10">Acyl-CoA dehydrogenase</fullName>
    </submittedName>
</protein>
<dbReference type="Pfam" id="PF02770">
    <property type="entry name" value="Acyl-CoA_dh_M"/>
    <property type="match status" value="1"/>
</dbReference>
<evidence type="ECO:0000313" key="10">
    <source>
        <dbReference type="EMBL" id="OBG06763.1"/>
    </source>
</evidence>
<keyword evidence="3 5" id="KW-0285">Flavoprotein</keyword>
<comment type="caution">
    <text evidence="10">The sequence shown here is derived from an EMBL/GenBank/DDBJ whole genome shotgun (WGS) entry which is preliminary data.</text>
</comment>
<dbReference type="InterPro" id="IPR046373">
    <property type="entry name" value="Acyl-CoA_Oxase/DH_mid-dom_sf"/>
</dbReference>
<dbReference type="PANTHER" id="PTHR42803:SF3">
    <property type="entry name" value="ACYL-COA DEHYDROGENASE-RELATED"/>
    <property type="match status" value="1"/>
</dbReference>
<dbReference type="RefSeq" id="WP_064854940.1">
    <property type="nucleotide sequence ID" value="NZ_LZIM01000078.1"/>
</dbReference>
<accession>A0A1A2EMR6</accession>
<evidence type="ECO:0000256" key="4">
    <source>
        <dbReference type="ARBA" id="ARBA00022827"/>
    </source>
</evidence>
<evidence type="ECO:0000256" key="5">
    <source>
        <dbReference type="RuleBase" id="RU362125"/>
    </source>
</evidence>
<organism evidence="10 11">
    <name type="scientific">Mycolicibacter sinensis (strain JDM601)</name>
    <name type="common">Mycobacterium sinense</name>
    <dbReference type="NCBI Taxonomy" id="875328"/>
    <lineage>
        <taxon>Bacteria</taxon>
        <taxon>Bacillati</taxon>
        <taxon>Actinomycetota</taxon>
        <taxon>Actinomycetes</taxon>
        <taxon>Mycobacteriales</taxon>
        <taxon>Mycobacteriaceae</taxon>
        <taxon>Mycolicibacter</taxon>
    </lineage>
</organism>
<name>A0A1A2EMR6_MYCSD</name>
<dbReference type="OrthoDB" id="9807883at2"/>
<dbReference type="InterPro" id="IPR025878">
    <property type="entry name" value="Acyl-CoA_dh-like_C_dom"/>
</dbReference>
<dbReference type="GO" id="GO:0016627">
    <property type="term" value="F:oxidoreductase activity, acting on the CH-CH group of donors"/>
    <property type="evidence" value="ECO:0007669"/>
    <property type="project" value="InterPro"/>
</dbReference>
<dbReference type="InterPro" id="IPR009100">
    <property type="entry name" value="AcylCoA_DH/oxidase_NM_dom_sf"/>
</dbReference>
<keyword evidence="5" id="KW-0560">Oxidoreductase</keyword>
<evidence type="ECO:0000256" key="2">
    <source>
        <dbReference type="ARBA" id="ARBA00009347"/>
    </source>
</evidence>
<evidence type="ECO:0000259" key="9">
    <source>
        <dbReference type="Pfam" id="PF12806"/>
    </source>
</evidence>
<sequence length="598" mass="64770">MKSLLLSRQDLDFLLFDWLRIDKLTARPRFAEHSRDTFSDALDLCEQLAGKYFAPHNKKSDAHEPTFDGETVTVIGEVKEALAACADAELIGMAMDYGLGGAQLPMTVAQAGFAWLLAANVSTAGYPMLTMANANLLAEFGSPEQIDAFVKPMIAGRFTGTMCLSETQAGSSLADITTRAEPRADGTFRLFGSKMWISGGDHELADNIVHLVLAKIPGGPAGTKGISLFIVPKYLVGPDGLAGERNDVVLAGLNHKMGYRGITNTVLNFGEGGYRPAGEPGAVGYLVGEEHRGLSYMFRMMNEARLGVGMGAIALGYTGYLKSLDYARSRPQGRPVSAKDPAAPQVPIIEHADVKRMLLAQKSYVEGALALALYCARLVDIAHTAESDTEREHATALLDILTPIAKSWPSQWCLAANDLAIQVHGGYGYTREYDVEQHYRDNRLNPIHEGTHGIQSLDLLGRKVVQHGGANLAAVQRAMSNSIAAARQAGGESADIAGQLESVLQRLVTVTAGMFGAGDIDAALANSVVYLEAFGHVVIAWMWLEQLLATAGRTGDFYDGKRQAARYFFRYELPKTGPQLDLLESLDRTTIQMRPDWF</sequence>
<evidence type="ECO:0000259" key="6">
    <source>
        <dbReference type="Pfam" id="PF00441"/>
    </source>
</evidence>
<evidence type="ECO:0000313" key="11">
    <source>
        <dbReference type="Proteomes" id="UP000093985"/>
    </source>
</evidence>
<feature type="domain" description="Acetyl-CoA dehydrogenase-like C-terminal" evidence="9">
    <location>
        <begin position="486"/>
        <end position="593"/>
    </location>
</feature>
<proteinExistence type="inferred from homology"/>
<feature type="domain" description="Acyl-CoA dehydrogenase/oxidase N-terminal" evidence="8">
    <location>
        <begin position="47"/>
        <end position="156"/>
    </location>
</feature>
<dbReference type="AlphaFoldDB" id="A0A1A2EMR6"/>
<evidence type="ECO:0000259" key="8">
    <source>
        <dbReference type="Pfam" id="PF02771"/>
    </source>
</evidence>
<dbReference type="Gene3D" id="1.20.140.10">
    <property type="entry name" value="Butyryl-CoA Dehydrogenase, subunit A, domain 3"/>
    <property type="match status" value="1"/>
</dbReference>